<dbReference type="Proteomes" id="UP000430692">
    <property type="component" value="Unassembled WGS sequence"/>
</dbReference>
<keyword evidence="2" id="KW-1185">Reference proteome</keyword>
<proteinExistence type="predicted"/>
<dbReference type="EMBL" id="WUUL01000005">
    <property type="protein sequence ID" value="MXQ53861.1"/>
    <property type="molecule type" value="Genomic_DNA"/>
</dbReference>
<comment type="caution">
    <text evidence="1">The sequence shown here is derived from an EMBL/GenBank/DDBJ whole genome shotgun (WGS) entry which is preliminary data.</text>
</comment>
<dbReference type="AlphaFoldDB" id="A0A6I4VTM9"/>
<protein>
    <submittedName>
        <fullName evidence="1">Uncharacterized protein</fullName>
    </submittedName>
</protein>
<accession>A0A6I4VTM9</accession>
<evidence type="ECO:0000313" key="2">
    <source>
        <dbReference type="Proteomes" id="UP000430692"/>
    </source>
</evidence>
<name>A0A6I4VTM9_9BACL</name>
<sequence>MMTSDQSNQRIDYISRAPEAAREQYEEELSAIYAALSLDDVSKAFELIELLIQKISASLRSMELHSDEYGDLHLLWERLSDTRLGIRLGT</sequence>
<reference evidence="1 2" key="1">
    <citation type="submission" date="2019-12" db="EMBL/GenBank/DDBJ databases">
        <title>Whole-genome analyses of novel actinobacteria.</title>
        <authorList>
            <person name="Sahin N."/>
            <person name="Saygin H."/>
        </authorList>
    </citation>
    <scope>NUCLEOTIDE SEQUENCE [LARGE SCALE GENOMIC DNA]</scope>
    <source>
        <strain evidence="1 2">KC615</strain>
    </source>
</reference>
<organism evidence="1 2">
    <name type="scientific">Shimazuella alba</name>
    <dbReference type="NCBI Taxonomy" id="2690964"/>
    <lineage>
        <taxon>Bacteria</taxon>
        <taxon>Bacillati</taxon>
        <taxon>Bacillota</taxon>
        <taxon>Bacilli</taxon>
        <taxon>Bacillales</taxon>
        <taxon>Thermoactinomycetaceae</taxon>
        <taxon>Shimazuella</taxon>
    </lineage>
</organism>
<evidence type="ECO:0000313" key="1">
    <source>
        <dbReference type="EMBL" id="MXQ53861.1"/>
    </source>
</evidence>
<dbReference type="RefSeq" id="WP_160801220.1">
    <property type="nucleotide sequence ID" value="NZ_WUUL01000005.1"/>
</dbReference>
<gene>
    <name evidence="1" type="ORF">GSM42_09050</name>
</gene>